<evidence type="ECO:0000313" key="2">
    <source>
        <dbReference type="EMBL" id="CAG8833792.1"/>
    </source>
</evidence>
<sequence>MKIVRRKEVELVSVISMNFVPAFGKDWLLYSIRSGTQTYQYKEGKKDVNCTSPPLYEEVTTMLNRQVSFNRQRSREQSSVNNANGVNDANSINNANDVNNANGVNNTNANGVSYASS</sequence>
<proteinExistence type="predicted"/>
<feature type="region of interest" description="Disordered" evidence="1">
    <location>
        <begin position="70"/>
        <end position="117"/>
    </location>
</feature>
<dbReference type="AlphaFoldDB" id="A0A9N9KK67"/>
<dbReference type="EMBL" id="CAJVQA010071779">
    <property type="protein sequence ID" value="CAG8833792.1"/>
    <property type="molecule type" value="Genomic_DNA"/>
</dbReference>
<dbReference type="Proteomes" id="UP000789759">
    <property type="component" value="Unassembled WGS sequence"/>
</dbReference>
<feature type="non-terminal residue" evidence="2">
    <location>
        <position position="117"/>
    </location>
</feature>
<comment type="caution">
    <text evidence="2">The sequence shown here is derived from an EMBL/GenBank/DDBJ whole genome shotgun (WGS) entry which is preliminary data.</text>
</comment>
<evidence type="ECO:0000313" key="3">
    <source>
        <dbReference type="Proteomes" id="UP000789759"/>
    </source>
</evidence>
<name>A0A9N9KK67_9GLOM</name>
<accession>A0A9N9KK67</accession>
<protein>
    <submittedName>
        <fullName evidence="2">17609_t:CDS:1</fullName>
    </submittedName>
</protein>
<gene>
    <name evidence="2" type="ORF">CPELLU_LOCUS21025</name>
</gene>
<reference evidence="2" key="1">
    <citation type="submission" date="2021-06" db="EMBL/GenBank/DDBJ databases">
        <authorList>
            <person name="Kallberg Y."/>
            <person name="Tangrot J."/>
            <person name="Rosling A."/>
        </authorList>
    </citation>
    <scope>NUCLEOTIDE SEQUENCE</scope>
    <source>
        <strain evidence="2">FL966</strain>
    </source>
</reference>
<organism evidence="2 3">
    <name type="scientific">Cetraspora pellucida</name>
    <dbReference type="NCBI Taxonomy" id="1433469"/>
    <lineage>
        <taxon>Eukaryota</taxon>
        <taxon>Fungi</taxon>
        <taxon>Fungi incertae sedis</taxon>
        <taxon>Mucoromycota</taxon>
        <taxon>Glomeromycotina</taxon>
        <taxon>Glomeromycetes</taxon>
        <taxon>Diversisporales</taxon>
        <taxon>Gigasporaceae</taxon>
        <taxon>Cetraspora</taxon>
    </lineage>
</organism>
<keyword evidence="3" id="KW-1185">Reference proteome</keyword>
<dbReference type="OrthoDB" id="10522399at2759"/>
<evidence type="ECO:0000256" key="1">
    <source>
        <dbReference type="SAM" id="MobiDB-lite"/>
    </source>
</evidence>
<feature type="compositionally biased region" description="Low complexity" evidence="1">
    <location>
        <begin position="78"/>
        <end position="117"/>
    </location>
</feature>